<keyword evidence="1" id="KW-0175">Coiled coil</keyword>
<evidence type="ECO:0000313" key="3">
    <source>
        <dbReference type="EMBL" id="KAH0567805.1"/>
    </source>
</evidence>
<proteinExistence type="predicted"/>
<keyword evidence="4" id="KW-1185">Reference proteome</keyword>
<name>A0AAV7J4J3_COTGL</name>
<feature type="compositionally biased region" description="Polar residues" evidence="2">
    <location>
        <begin position="288"/>
        <end position="302"/>
    </location>
</feature>
<dbReference type="AlphaFoldDB" id="A0AAV7J4J3"/>
<evidence type="ECO:0000256" key="1">
    <source>
        <dbReference type="SAM" id="Coils"/>
    </source>
</evidence>
<sequence length="511" mass="59089">MFTRTPPQKTSYLWALRKDDLITELEKWDVPYDESASLIELRHTLRDFLVQKKLTNNNRINSCDNILKDLDNSEFVDEGATAGIINDETEEIESKLRLELEKQKEEWFKHREEKENQLRKEISDKLHREWAYRQREIEESDNKARENFAKQLQIELEKKAQSLVTQTTDLQTRKWNKVADALSRNEEINSNTDIEETVDSSILINNVKIDDCLLKMTKPRDELLYEITKLHEVLSQFGEVENPHQYGISSLACAHKPPEIRKMRLEFERKMKIKRLFGSASPGPYTKYSPQRTNFKKSTNIKTPVEPYDPTRPGFQRPSSSSVPSKPQTKSSINSLPVSLPLDQIQIPILQKIIPKPVIVSNPAPNQTTKPDNNSPTPRLASNPPSEPINEASSSPTREIEPSWLSYDTAEILENYSPDNIFPGTPQFEPPRKIETAMDRIKKAFRPLAELDNRPLQEGRRRRTFHAYDKFEQVFKVIQTRNVTIKKPTGKYLKDFLPKFTEPTSSSSGSI</sequence>
<protein>
    <submittedName>
        <fullName evidence="3">Uncharacterized protein</fullName>
    </submittedName>
</protein>
<dbReference type="EMBL" id="JAHXZJ010000001">
    <property type="protein sequence ID" value="KAH0567805.1"/>
    <property type="molecule type" value="Genomic_DNA"/>
</dbReference>
<evidence type="ECO:0000313" key="4">
    <source>
        <dbReference type="Proteomes" id="UP000826195"/>
    </source>
</evidence>
<feature type="compositionally biased region" description="Polar residues" evidence="2">
    <location>
        <begin position="363"/>
        <end position="377"/>
    </location>
</feature>
<accession>A0AAV7J4J3</accession>
<evidence type="ECO:0000256" key="2">
    <source>
        <dbReference type="SAM" id="MobiDB-lite"/>
    </source>
</evidence>
<reference evidence="3 4" key="1">
    <citation type="journal article" date="2021" name="J. Hered.">
        <title>A chromosome-level genome assembly of the parasitoid wasp, Cotesia glomerata (Hymenoptera: Braconidae).</title>
        <authorList>
            <person name="Pinto B.J."/>
            <person name="Weis J.J."/>
            <person name="Gamble T."/>
            <person name="Ode P.J."/>
            <person name="Paul R."/>
            <person name="Zaspel J.M."/>
        </authorList>
    </citation>
    <scope>NUCLEOTIDE SEQUENCE [LARGE SCALE GENOMIC DNA]</scope>
    <source>
        <strain evidence="3">CgM1</strain>
    </source>
</reference>
<feature type="region of interest" description="Disordered" evidence="2">
    <location>
        <begin position="281"/>
        <end position="335"/>
    </location>
</feature>
<comment type="caution">
    <text evidence="3">The sequence shown here is derived from an EMBL/GenBank/DDBJ whole genome shotgun (WGS) entry which is preliminary data.</text>
</comment>
<feature type="coiled-coil region" evidence="1">
    <location>
        <begin position="86"/>
        <end position="117"/>
    </location>
</feature>
<feature type="compositionally biased region" description="Polar residues" evidence="2">
    <location>
        <begin position="317"/>
        <end position="335"/>
    </location>
</feature>
<organism evidence="3 4">
    <name type="scientific">Cotesia glomerata</name>
    <name type="common">Lepidopteran parasitic wasp</name>
    <name type="synonym">Apanteles glomeratus</name>
    <dbReference type="NCBI Taxonomy" id="32391"/>
    <lineage>
        <taxon>Eukaryota</taxon>
        <taxon>Metazoa</taxon>
        <taxon>Ecdysozoa</taxon>
        <taxon>Arthropoda</taxon>
        <taxon>Hexapoda</taxon>
        <taxon>Insecta</taxon>
        <taxon>Pterygota</taxon>
        <taxon>Neoptera</taxon>
        <taxon>Endopterygota</taxon>
        <taxon>Hymenoptera</taxon>
        <taxon>Apocrita</taxon>
        <taxon>Ichneumonoidea</taxon>
        <taxon>Braconidae</taxon>
        <taxon>Microgastrinae</taxon>
        <taxon>Cotesia</taxon>
    </lineage>
</organism>
<gene>
    <name evidence="3" type="ORF">KQX54_014214</name>
</gene>
<feature type="region of interest" description="Disordered" evidence="2">
    <location>
        <begin position="361"/>
        <end position="401"/>
    </location>
</feature>
<dbReference type="Proteomes" id="UP000826195">
    <property type="component" value="Unassembled WGS sequence"/>
</dbReference>